<gene>
    <name evidence="2" type="ORF">FNB79_15930</name>
</gene>
<evidence type="ECO:0000313" key="3">
    <source>
        <dbReference type="Proteomes" id="UP000319209"/>
    </source>
</evidence>
<dbReference type="AlphaFoldDB" id="A0A516GV43"/>
<keyword evidence="3" id="KW-1185">Reference proteome</keyword>
<sequence length="215" mass="24741">MIRCLFLFFCGLSVFAQEVDSDLLAVKARMDRVEHFTVDIQLDVDVSFINMPTKYAKMTYNKGEQAKFLSSDFVMIPKRGLDFSLQQLFEYPFITVHRGDVERNGATYKAINVIPTDNRAEFSIATVLIDTKHIRIAESEIFTKKHGAYVLDFNYENAKAILPERVTVNFEMERIRIPLNYMGKDTKIDKAQLKENGTKTGKITLKMSNYNITIL</sequence>
<feature type="chain" id="PRO_5022136312" evidence="1">
    <location>
        <begin position="17"/>
        <end position="215"/>
    </location>
</feature>
<proteinExistence type="predicted"/>
<dbReference type="EMBL" id="CP041637">
    <property type="protein sequence ID" value="QDO95393.1"/>
    <property type="molecule type" value="Genomic_DNA"/>
</dbReference>
<accession>A0A516GV43</accession>
<evidence type="ECO:0000313" key="2">
    <source>
        <dbReference type="EMBL" id="QDO95393.1"/>
    </source>
</evidence>
<reference evidence="2 3" key="1">
    <citation type="submission" date="2019-07" db="EMBL/GenBank/DDBJ databases">
        <title>Genome sequencing for Formosa sp. PS13.</title>
        <authorList>
            <person name="Park S.-J."/>
        </authorList>
    </citation>
    <scope>NUCLEOTIDE SEQUENCE [LARGE SCALE GENOMIC DNA]</scope>
    <source>
        <strain evidence="2 3">PS13</strain>
    </source>
</reference>
<evidence type="ECO:0000256" key="1">
    <source>
        <dbReference type="SAM" id="SignalP"/>
    </source>
</evidence>
<name>A0A516GV43_9FLAO</name>
<dbReference type="OrthoDB" id="1433712at2"/>
<dbReference type="RefSeq" id="WP_143382299.1">
    <property type="nucleotide sequence ID" value="NZ_CP041637.1"/>
</dbReference>
<keyword evidence="1" id="KW-0732">Signal</keyword>
<dbReference type="Proteomes" id="UP000319209">
    <property type="component" value="Chromosome"/>
</dbReference>
<feature type="signal peptide" evidence="1">
    <location>
        <begin position="1"/>
        <end position="16"/>
    </location>
</feature>
<protein>
    <submittedName>
        <fullName evidence="2">Uncharacterized protein</fullName>
    </submittedName>
</protein>
<dbReference type="KEGG" id="fop:FNB79_15930"/>
<organism evidence="2 3">
    <name type="scientific">Formosa sediminum</name>
    <dbReference type="NCBI Taxonomy" id="2594004"/>
    <lineage>
        <taxon>Bacteria</taxon>
        <taxon>Pseudomonadati</taxon>
        <taxon>Bacteroidota</taxon>
        <taxon>Flavobacteriia</taxon>
        <taxon>Flavobacteriales</taxon>
        <taxon>Flavobacteriaceae</taxon>
        <taxon>Formosa</taxon>
    </lineage>
</organism>